<evidence type="ECO:0000259" key="11">
    <source>
        <dbReference type="PROSITE" id="PS50109"/>
    </source>
</evidence>
<dbReference type="Pfam" id="PF13424">
    <property type="entry name" value="TPR_12"/>
    <property type="match status" value="1"/>
</dbReference>
<dbReference type="SMART" id="SM00387">
    <property type="entry name" value="HATPase_c"/>
    <property type="match status" value="1"/>
</dbReference>
<dbReference type="SUPFAM" id="SSF48452">
    <property type="entry name" value="TPR-like"/>
    <property type="match status" value="1"/>
</dbReference>
<dbReference type="Gene3D" id="3.30.565.10">
    <property type="entry name" value="Histidine kinase-like ATPase, C-terminal domain"/>
    <property type="match status" value="1"/>
</dbReference>
<keyword evidence="10" id="KW-1133">Transmembrane helix</keyword>
<dbReference type="EMBL" id="JACNYK010000001">
    <property type="protein sequence ID" value="MBD1425078.1"/>
    <property type="molecule type" value="Genomic_DNA"/>
</dbReference>
<dbReference type="PANTHER" id="PTHR24421">
    <property type="entry name" value="NITRATE/NITRITE SENSOR PROTEIN NARX-RELATED"/>
    <property type="match status" value="1"/>
</dbReference>
<feature type="transmembrane region" description="Helical" evidence="10">
    <location>
        <begin position="400"/>
        <end position="421"/>
    </location>
</feature>
<proteinExistence type="predicted"/>
<feature type="transmembrane region" description="Helical" evidence="10">
    <location>
        <begin position="12"/>
        <end position="33"/>
    </location>
</feature>
<dbReference type="SMART" id="SM00028">
    <property type="entry name" value="TPR"/>
    <property type="match status" value="3"/>
</dbReference>
<dbReference type="PANTHER" id="PTHR24421:SF10">
    <property type="entry name" value="NITRATE_NITRITE SENSOR PROTEIN NARQ"/>
    <property type="match status" value="1"/>
</dbReference>
<dbReference type="InterPro" id="IPR005467">
    <property type="entry name" value="His_kinase_dom"/>
</dbReference>
<gene>
    <name evidence="12" type="ORF">H8B17_05730</name>
</gene>
<keyword evidence="3" id="KW-0597">Phosphoprotein</keyword>
<comment type="catalytic activity">
    <reaction evidence="1">
        <text>ATP + protein L-histidine = ADP + protein N-phospho-L-histidine.</text>
        <dbReference type="EC" id="2.7.13.3"/>
    </reaction>
</comment>
<comment type="caution">
    <text evidence="12">The sequence shown here is derived from an EMBL/GenBank/DDBJ whole genome shotgun (WGS) entry which is preliminary data.</text>
</comment>
<dbReference type="Proteomes" id="UP000606494">
    <property type="component" value="Unassembled WGS sequence"/>
</dbReference>
<evidence type="ECO:0000313" key="12">
    <source>
        <dbReference type="EMBL" id="MBD1425078.1"/>
    </source>
</evidence>
<evidence type="ECO:0000256" key="5">
    <source>
        <dbReference type="ARBA" id="ARBA00022741"/>
    </source>
</evidence>
<dbReference type="InterPro" id="IPR011712">
    <property type="entry name" value="Sig_transdc_His_kin_sub3_dim/P"/>
</dbReference>
<keyword evidence="9" id="KW-0175">Coiled coil</keyword>
<evidence type="ECO:0000256" key="7">
    <source>
        <dbReference type="ARBA" id="ARBA00022840"/>
    </source>
</evidence>
<dbReference type="Pfam" id="PF07730">
    <property type="entry name" value="HisKA_3"/>
    <property type="match status" value="1"/>
</dbReference>
<evidence type="ECO:0000256" key="9">
    <source>
        <dbReference type="SAM" id="Coils"/>
    </source>
</evidence>
<name>A0ABR7Y1A1_9SPHI</name>
<evidence type="ECO:0000256" key="4">
    <source>
        <dbReference type="ARBA" id="ARBA00022679"/>
    </source>
</evidence>
<feature type="domain" description="Histidine kinase" evidence="11">
    <location>
        <begin position="564"/>
        <end position="650"/>
    </location>
</feature>
<keyword evidence="7" id="KW-0067">ATP-binding</keyword>
<keyword evidence="6" id="KW-0418">Kinase</keyword>
<evidence type="ECO:0000313" key="13">
    <source>
        <dbReference type="Proteomes" id="UP000606494"/>
    </source>
</evidence>
<sequence>MKRHVYKTTNQFWPWLIILLGFSLPLNSLGQYIDSLILEHTDSQGKLNITTLLETEKKRVYSHPTETFNLAKKTLSIAKRQRVPLELAQSYQFMGVCYFQIKADYDSAIYCFGKAQQLFRSLNQKEAVEGLAMVFHNFGTIQQVKGEYAGAIDDYIQALKLFDEVENTKFYAYTLNNISTMYALVKDNQKAEKYARECISHAQQINDSFMEATGSIALSDALLQQDKYHEIIPLLNKVLEYGERYNDPYKILLYHLNYGTYLMKYKKDYLSAVVEYEKATELAESIGDEWELMRQNAALSEAYLQNEQYENAWLAAKKTLQLAEQLQSKDKKEIALSVGAQVSANNLNFEMAYQQLLQAYTLKDTLYNEASQQQTSFLETTYQTEKKELKIAGLEKQRKLYILLGVAGATIFLIALAFAFIRYRLAVSKRKLAEKESQRLEQEKQLVAVQATLDGEAAERTRLAKDLHDGLGSMLSLVKFNLPQMKGEAAVLETIDVSRFQKALGMLDDSIQELRRVAHHMMPESLLRYGLKTSLTDFCMAISTADFHYFGDETRLPEKLEIMIYRCIHELVNNALKHAEANHIHVQLVQEENRISFTVQDDGKGFDQKKIAKGMGLQNVQQRVEAFQGKMNIYSSEQGTEIHVELDHTQKDEARGENRK</sequence>
<keyword evidence="8" id="KW-0902">Two-component regulatory system</keyword>
<dbReference type="EC" id="2.7.13.3" evidence="2"/>
<keyword evidence="4" id="KW-0808">Transferase</keyword>
<evidence type="ECO:0000256" key="10">
    <source>
        <dbReference type="SAM" id="Phobius"/>
    </source>
</evidence>
<evidence type="ECO:0000256" key="1">
    <source>
        <dbReference type="ARBA" id="ARBA00000085"/>
    </source>
</evidence>
<keyword evidence="13" id="KW-1185">Reference proteome</keyword>
<dbReference type="InterPro" id="IPR036890">
    <property type="entry name" value="HATPase_C_sf"/>
</dbReference>
<organism evidence="12 13">
    <name type="scientific">Sphingobacterium arenae</name>
    <dbReference type="NCBI Taxonomy" id="1280598"/>
    <lineage>
        <taxon>Bacteria</taxon>
        <taxon>Pseudomonadati</taxon>
        <taxon>Bacteroidota</taxon>
        <taxon>Sphingobacteriia</taxon>
        <taxon>Sphingobacteriales</taxon>
        <taxon>Sphingobacteriaceae</taxon>
        <taxon>Sphingobacterium</taxon>
    </lineage>
</organism>
<dbReference type="Gene3D" id="1.25.40.10">
    <property type="entry name" value="Tetratricopeptide repeat domain"/>
    <property type="match status" value="2"/>
</dbReference>
<dbReference type="RefSeq" id="WP_190308161.1">
    <property type="nucleotide sequence ID" value="NZ_JACNYK010000001.1"/>
</dbReference>
<dbReference type="SUPFAM" id="SSF55874">
    <property type="entry name" value="ATPase domain of HSP90 chaperone/DNA topoisomerase II/histidine kinase"/>
    <property type="match status" value="1"/>
</dbReference>
<dbReference type="InterPro" id="IPR019734">
    <property type="entry name" value="TPR_rpt"/>
</dbReference>
<dbReference type="InterPro" id="IPR050482">
    <property type="entry name" value="Sensor_HK_TwoCompSys"/>
</dbReference>
<evidence type="ECO:0000256" key="2">
    <source>
        <dbReference type="ARBA" id="ARBA00012438"/>
    </source>
</evidence>
<accession>A0ABR7Y1A1</accession>
<keyword evidence="10" id="KW-0812">Transmembrane</keyword>
<dbReference type="PROSITE" id="PS50109">
    <property type="entry name" value="HIS_KIN"/>
    <property type="match status" value="1"/>
</dbReference>
<keyword evidence="10" id="KW-0472">Membrane</keyword>
<protein>
    <recommendedName>
        <fullName evidence="2">histidine kinase</fullName>
        <ecNumber evidence="2">2.7.13.3</ecNumber>
    </recommendedName>
</protein>
<evidence type="ECO:0000256" key="6">
    <source>
        <dbReference type="ARBA" id="ARBA00022777"/>
    </source>
</evidence>
<evidence type="ECO:0000256" key="8">
    <source>
        <dbReference type="ARBA" id="ARBA00023012"/>
    </source>
</evidence>
<dbReference type="InterPro" id="IPR003594">
    <property type="entry name" value="HATPase_dom"/>
</dbReference>
<feature type="coiled-coil region" evidence="9">
    <location>
        <begin position="423"/>
        <end position="452"/>
    </location>
</feature>
<dbReference type="Gene3D" id="1.20.5.1930">
    <property type="match status" value="1"/>
</dbReference>
<keyword evidence="5" id="KW-0547">Nucleotide-binding</keyword>
<dbReference type="Pfam" id="PF02518">
    <property type="entry name" value="HATPase_c"/>
    <property type="match status" value="1"/>
</dbReference>
<dbReference type="CDD" id="cd16917">
    <property type="entry name" value="HATPase_UhpB-NarQ-NarX-like"/>
    <property type="match status" value="1"/>
</dbReference>
<dbReference type="InterPro" id="IPR011990">
    <property type="entry name" value="TPR-like_helical_dom_sf"/>
</dbReference>
<evidence type="ECO:0000256" key="3">
    <source>
        <dbReference type="ARBA" id="ARBA00022553"/>
    </source>
</evidence>
<reference evidence="12 13" key="1">
    <citation type="submission" date="2020-08" db="EMBL/GenBank/DDBJ databases">
        <title>Sphingobacterium sp. DN00404 isolated from aquaculture water.</title>
        <authorList>
            <person name="Zhang M."/>
        </authorList>
    </citation>
    <scope>NUCLEOTIDE SEQUENCE [LARGE SCALE GENOMIC DNA]</scope>
    <source>
        <strain evidence="12 13">KCTC 32294</strain>
    </source>
</reference>